<dbReference type="Proteomes" id="UP000325313">
    <property type="component" value="Unassembled WGS sequence"/>
</dbReference>
<evidence type="ECO:0000256" key="1">
    <source>
        <dbReference type="SAM" id="MobiDB-lite"/>
    </source>
</evidence>
<dbReference type="AlphaFoldDB" id="A0A5B0M517"/>
<reference evidence="5 6" key="1">
    <citation type="submission" date="2019-05" db="EMBL/GenBank/DDBJ databases">
        <title>Emergence of the Ug99 lineage of the wheat stem rust pathogen through somatic hybridization.</title>
        <authorList>
            <person name="Li F."/>
            <person name="Upadhyaya N.M."/>
            <person name="Sperschneider J."/>
            <person name="Matny O."/>
            <person name="Nguyen-Phuc H."/>
            <person name="Mago R."/>
            <person name="Raley C."/>
            <person name="Miller M.E."/>
            <person name="Silverstein K.A.T."/>
            <person name="Henningsen E."/>
            <person name="Hirsch C.D."/>
            <person name="Visser B."/>
            <person name="Pretorius Z.A."/>
            <person name="Steffenson B.J."/>
            <person name="Schwessinger B."/>
            <person name="Dodds P.N."/>
            <person name="Figueroa M."/>
        </authorList>
    </citation>
    <scope>NUCLEOTIDE SEQUENCE [LARGE SCALE GENOMIC DNA]</scope>
    <source>
        <strain evidence="2">21-0</strain>
        <strain evidence="3 6">Ug99</strain>
    </source>
</reference>
<dbReference type="EMBL" id="VSWC01000196">
    <property type="protein sequence ID" value="KAA1065834.1"/>
    <property type="molecule type" value="Genomic_DNA"/>
</dbReference>
<evidence type="ECO:0000313" key="2">
    <source>
        <dbReference type="EMBL" id="KAA1065834.1"/>
    </source>
</evidence>
<dbReference type="Proteomes" id="UP000324748">
    <property type="component" value="Unassembled WGS sequence"/>
</dbReference>
<feature type="compositionally biased region" description="Basic residues" evidence="1">
    <location>
        <begin position="16"/>
        <end position="33"/>
    </location>
</feature>
<dbReference type="EMBL" id="VDEP01000278">
    <property type="protein sequence ID" value="KAA1112353.1"/>
    <property type="molecule type" value="Genomic_DNA"/>
</dbReference>
<gene>
    <name evidence="2" type="ORF">PGT21_012335</name>
    <name evidence="4" type="ORF">PGTUg99_004933</name>
    <name evidence="3" type="ORF">PGTUg99_012657</name>
</gene>
<proteinExistence type="predicted"/>
<evidence type="ECO:0000313" key="5">
    <source>
        <dbReference type="Proteomes" id="UP000324748"/>
    </source>
</evidence>
<protein>
    <submittedName>
        <fullName evidence="3">Uncharacterized protein</fullName>
    </submittedName>
</protein>
<dbReference type="EMBL" id="VDEP01000483">
    <property type="protein sequence ID" value="KAA1070904.1"/>
    <property type="molecule type" value="Genomic_DNA"/>
</dbReference>
<evidence type="ECO:0000313" key="6">
    <source>
        <dbReference type="Proteomes" id="UP000325313"/>
    </source>
</evidence>
<evidence type="ECO:0000313" key="4">
    <source>
        <dbReference type="EMBL" id="KAA1112353.1"/>
    </source>
</evidence>
<sequence>MRKPQLGIRSVHLIKHPKYPGHQGPRLKKRRPPRSSSASLFYRFLPRSLSRPWIQGSARDTEIYKDHTKHCVSPVKHPSFYNSTSPDTPYLLVLAQQQSQLPHLSTLLPMAHLSNNQPRPNSQPPSVATPKAQPLLDASLVLPSEISVLQTPDSSDITVVQHQQPTQPTITVLGILGSFQEMIN</sequence>
<organism evidence="3 6">
    <name type="scientific">Puccinia graminis f. sp. tritici</name>
    <dbReference type="NCBI Taxonomy" id="56615"/>
    <lineage>
        <taxon>Eukaryota</taxon>
        <taxon>Fungi</taxon>
        <taxon>Dikarya</taxon>
        <taxon>Basidiomycota</taxon>
        <taxon>Pucciniomycotina</taxon>
        <taxon>Pucciniomycetes</taxon>
        <taxon>Pucciniales</taxon>
        <taxon>Pucciniaceae</taxon>
        <taxon>Puccinia</taxon>
    </lineage>
</organism>
<evidence type="ECO:0000313" key="3">
    <source>
        <dbReference type="EMBL" id="KAA1070904.1"/>
    </source>
</evidence>
<comment type="caution">
    <text evidence="3">The sequence shown here is derived from an EMBL/GenBank/DDBJ whole genome shotgun (WGS) entry which is preliminary data.</text>
</comment>
<name>A0A5B0M517_PUCGR</name>
<accession>A0A5B0M517</accession>
<feature type="region of interest" description="Disordered" evidence="1">
    <location>
        <begin position="16"/>
        <end position="35"/>
    </location>
</feature>
<keyword evidence="5" id="KW-1185">Reference proteome</keyword>